<dbReference type="PANTHER" id="PTHR14742">
    <property type="entry name" value="RIBONUCLEASE P SUBUNIT P21"/>
    <property type="match status" value="1"/>
</dbReference>
<feature type="compositionally biased region" description="Basic residues" evidence="1">
    <location>
        <begin position="147"/>
        <end position="163"/>
    </location>
</feature>
<dbReference type="Gene3D" id="6.20.50.20">
    <property type="match status" value="1"/>
</dbReference>
<feature type="compositionally biased region" description="Polar residues" evidence="1">
    <location>
        <begin position="137"/>
        <end position="146"/>
    </location>
</feature>
<name>A0A1G4ILP6_9SACH</name>
<dbReference type="AlphaFoldDB" id="A0A1G4ILP6"/>
<dbReference type="GO" id="GO:0005655">
    <property type="term" value="C:nucleolar ribonuclease P complex"/>
    <property type="evidence" value="ECO:0007669"/>
    <property type="project" value="TreeGrafter"/>
</dbReference>
<dbReference type="PANTHER" id="PTHR14742:SF3">
    <property type="entry name" value="RIBONUCLEASE MRP PROTEIN SUBUNIT SNM1"/>
    <property type="match status" value="1"/>
</dbReference>
<proteinExistence type="predicted"/>
<evidence type="ECO:0000313" key="3">
    <source>
        <dbReference type="Proteomes" id="UP000191144"/>
    </source>
</evidence>
<dbReference type="InterPro" id="IPR007175">
    <property type="entry name" value="Rpr2/Snm1/Rpp21"/>
</dbReference>
<accession>A0A1G4ILP6</accession>
<feature type="region of interest" description="Disordered" evidence="1">
    <location>
        <begin position="135"/>
        <end position="194"/>
    </location>
</feature>
<dbReference type="Pfam" id="PF04032">
    <property type="entry name" value="Rpr2"/>
    <property type="match status" value="1"/>
</dbReference>
<protein>
    <submittedName>
        <fullName evidence="2">LAME_0A01398g1_1</fullName>
    </submittedName>
</protein>
<keyword evidence="3" id="KW-1185">Reference proteome</keyword>
<gene>
    <name evidence="2" type="ORF">LAME_0A01398G</name>
</gene>
<reference evidence="3" key="1">
    <citation type="submission" date="2016-03" db="EMBL/GenBank/DDBJ databases">
        <authorList>
            <person name="Devillers Hugo."/>
        </authorList>
    </citation>
    <scope>NUCLEOTIDE SEQUENCE [LARGE SCALE GENOMIC DNA]</scope>
</reference>
<dbReference type="Proteomes" id="UP000191144">
    <property type="component" value="Chromosome A"/>
</dbReference>
<dbReference type="GO" id="GO:0008033">
    <property type="term" value="P:tRNA processing"/>
    <property type="evidence" value="ECO:0007669"/>
    <property type="project" value="TreeGrafter"/>
</dbReference>
<organism evidence="2 3">
    <name type="scientific">Lachancea meyersii CBS 8951</name>
    <dbReference type="NCBI Taxonomy" id="1266667"/>
    <lineage>
        <taxon>Eukaryota</taxon>
        <taxon>Fungi</taxon>
        <taxon>Dikarya</taxon>
        <taxon>Ascomycota</taxon>
        <taxon>Saccharomycotina</taxon>
        <taxon>Saccharomycetes</taxon>
        <taxon>Saccharomycetales</taxon>
        <taxon>Saccharomycetaceae</taxon>
        <taxon>Lachancea</taxon>
    </lineage>
</organism>
<sequence length="194" mass="21914">MSLNRTQREKFVSTHISHKYNLLHILPGIEQTQLAGLYLKSFYNGVKRNRLHLPEPLINGTKFCEKCGLVHIAGVNLEMEIVEKSAENNENKSRILQYRCKSCGEVKEFQCENSKSAEREAQNATSGFVAKWPSATDAASHTTTNSKVKKLPSAKERAKKRKMSSLLSMLNKKKEANSTKKSLSLSLEDFLQKN</sequence>
<evidence type="ECO:0000313" key="2">
    <source>
        <dbReference type="EMBL" id="SCU77526.1"/>
    </source>
</evidence>
<dbReference type="OrthoDB" id="4066853at2759"/>
<evidence type="ECO:0000256" key="1">
    <source>
        <dbReference type="SAM" id="MobiDB-lite"/>
    </source>
</evidence>
<dbReference type="EMBL" id="LT598483">
    <property type="protein sequence ID" value="SCU77526.1"/>
    <property type="molecule type" value="Genomic_DNA"/>
</dbReference>